<protein>
    <submittedName>
        <fullName evidence="1">Uncharacterized protein</fullName>
    </submittedName>
</protein>
<dbReference type="EMBL" id="CM055730">
    <property type="protein sequence ID" value="KAJ8013533.1"/>
    <property type="molecule type" value="Genomic_DNA"/>
</dbReference>
<dbReference type="Proteomes" id="UP001157502">
    <property type="component" value="Chromosome 3"/>
</dbReference>
<name>A0ACC2HCC1_DALPE</name>
<organism evidence="1 2">
    <name type="scientific">Dallia pectoralis</name>
    <name type="common">Alaska blackfish</name>
    <dbReference type="NCBI Taxonomy" id="75939"/>
    <lineage>
        <taxon>Eukaryota</taxon>
        <taxon>Metazoa</taxon>
        <taxon>Chordata</taxon>
        <taxon>Craniata</taxon>
        <taxon>Vertebrata</taxon>
        <taxon>Euteleostomi</taxon>
        <taxon>Actinopterygii</taxon>
        <taxon>Neopterygii</taxon>
        <taxon>Teleostei</taxon>
        <taxon>Protacanthopterygii</taxon>
        <taxon>Esociformes</taxon>
        <taxon>Umbridae</taxon>
        <taxon>Dallia</taxon>
    </lineage>
</organism>
<sequence>MATMRVAVRVRPLNKREKEMSAKVVIRMEGTSTSIDSRQCDRKWISNSIPGHGLTHGTRHSFSYDFSYNSSDASSSQFVPQQKVFNDLGCDVIEAAFEGYNACVFAYGQTGSGKSYTMIGNQGDLGLIPRICEGLFCQISEKSESEGASFRTEVSYLEIYNERVRDLLMENLENGPGRRVREHPKHGPYVEDLSKHLVQNYSDVEKLMHAGNSSRTTARTGMNDTSSRSHAIFTINFTQARFDAELPCETVSKVHLVDLAGSERANATCATETRLKEGANINKSLVTLGNVISALAEISVSSGSDCVGSPRTRSQRLGKKKKQLFIPYRDSLLTWLLKDSLGGNAKTIMIATISPADVNYSETLSTLRYANRAKNIINTPTINEDRSVLVIRELQEEITRLKRLVDKNQLDLSKSLTVEEKLHQNEAKVLELTKEWTKKWGETQKILKEETVALRKEGIGVVLDSELPHLIGIDDDLLSTGLILYHLREGRTLAGRYKPMANQHIVLYGSDLHVEHCVFENRDGAVTLTPQTGALCSVNGFEIVQACLLTQGAIIQLGRGTMFRFNHPKEAAQLREKRKSMSMTDLSKSTKNQGKLMLFCPGLGDGESEPCKQHSGSTPQSLVQSRMWEAVPTTSSSSLPLQRLAGCAGVSRDPIPSEIRAGGSEPPQPGSSVLFGGVWRSCADVEARQRPCSIANEECRRRLQEVRSESGREGALPLLAAVSDGGLYWDKRGQSGDGDGALQPSPVLLPQADGCTAVPQRPEGLANNSPGDLTGPSEGSRCQAGDRSHLASDSCSGGLFGAGARCSGCAGTSLGLPVSHLQRGDGGGRNGVLVEGVNSACLPKARKRRSVSIYTQTSPSWLDVHAPRSAKRSTSLSRLDVHAPIRAKRSTSLSRLDVHAPSRAERSAPPSWFDVHAPRRAERSAPPFCLDGHAPRRAERSASQLDRHRRSEAVNLPLKALEERFSRGVIDRTRPSVAAHRENPDEVEEAQAWKKLQVAQGFRLDPLDGGISREDKEEVQTVPNQGVVYRLGQFIRRVSQISRLRGEPEIDSQGGQGSVSGKSSLVTRGVSWMFPDAGRFFRNSTSQVLQQVSDGGECMQSAAVGGVSALQPDGGGVGSEASSSWSSQVVSMVRESQVVSLVKDSQALSLVRESQVYSLVRHNQVFIMVSGLPLMKLIQSEFNHVLQKIHSPLTQDLQKIHSPLTQDLQKIHSPLTQDLQKIHSPLTQDLQKIHSPLTQDLQKIHSPLTQDLQKIHGPLTQDLQKIHGPLTQDLQKIHGPLTQDLQKIHGPLTQDLQKIHGPLTQDLQKIHGPLTQDLQKIHGPLTQDLQKIHDPLTQDLQMIHNPLIQDLQPSQSTGDIDLSFLTAQNTFLSTIQSMYPEPNTSDLGAVVPQNSKEVQVAERRTVEHVIKDHVWSEKQPRREDLAKSLSQSLTKEKLWSPVHQMVEEHRQGVCNRPQSDQRQSPEPGHNRRASDPEKSSVVGQERQKGFPVYHQRLVQFPEALVELQSLSGSTLLACIQYLIPSPILTSENVVALYWLCVSNCSQPRPYCALVLLLKSCLYALTLDPDQATPTDKASCLIVFHHLPVLQIKEIQVGFCGQSLRISASSPANVLTLYTHSQTVTQTLTRTLLEVLSPEVLEHPLLTEDLMRLSLDWMVRVPELQLDSGLRVTCQFHKTLADLVYILHGNMDREKPCMGEVKLLLYTSVGVTTTPDPRPDSWAQLLLTDTHLALVQEDAVFHRGPTPLTSRQTQFREVSLRCCTDVRCVVVRDGAGKSVGGGGASGPGVVTGGDVVMATRVDVVMSQAWRTGREGRAKLGAQSERAAAVGASGCGVRGVAGGSITSAGYNLCSPPLPQHAEVWKLTFSCSSEAACLINHLSNI</sequence>
<reference evidence="1" key="1">
    <citation type="submission" date="2021-05" db="EMBL/GenBank/DDBJ databases">
        <authorList>
            <person name="Pan Q."/>
            <person name="Jouanno E."/>
            <person name="Zahm M."/>
            <person name="Klopp C."/>
            <person name="Cabau C."/>
            <person name="Louis A."/>
            <person name="Berthelot C."/>
            <person name="Parey E."/>
            <person name="Roest Crollius H."/>
            <person name="Montfort J."/>
            <person name="Robinson-Rechavi M."/>
            <person name="Bouchez O."/>
            <person name="Lampietro C."/>
            <person name="Lopez Roques C."/>
            <person name="Donnadieu C."/>
            <person name="Postlethwait J."/>
            <person name="Bobe J."/>
            <person name="Dillon D."/>
            <person name="Chandos A."/>
            <person name="von Hippel F."/>
            <person name="Guiguen Y."/>
        </authorList>
    </citation>
    <scope>NUCLEOTIDE SEQUENCE</scope>
    <source>
        <strain evidence="1">YG-Jan2019</strain>
    </source>
</reference>
<comment type="caution">
    <text evidence="1">The sequence shown here is derived from an EMBL/GenBank/DDBJ whole genome shotgun (WGS) entry which is preliminary data.</text>
</comment>
<accession>A0ACC2HCC1</accession>
<gene>
    <name evidence="1" type="ORF">DPEC_G00030760</name>
</gene>
<proteinExistence type="predicted"/>
<evidence type="ECO:0000313" key="2">
    <source>
        <dbReference type="Proteomes" id="UP001157502"/>
    </source>
</evidence>
<evidence type="ECO:0000313" key="1">
    <source>
        <dbReference type="EMBL" id="KAJ8013533.1"/>
    </source>
</evidence>
<keyword evidence="2" id="KW-1185">Reference proteome</keyword>